<dbReference type="Pfam" id="PF12417">
    <property type="entry name" value="DUF3669"/>
    <property type="match status" value="1"/>
</dbReference>
<protein>
    <recommendedName>
        <fullName evidence="1">DUF3669 domain-containing protein</fullName>
    </recommendedName>
</protein>
<dbReference type="InterPro" id="IPR022137">
    <property type="entry name" value="Znf_prot_DUF3669"/>
</dbReference>
<dbReference type="EMBL" id="JABEYC010000133">
    <property type="protein sequence ID" value="KAF4982129.1"/>
    <property type="molecule type" value="Genomic_DNA"/>
</dbReference>
<name>A0A8H4URD5_9HYPO</name>
<dbReference type="PANTHER" id="PTHR40780">
    <property type="entry name" value="DUF3669 DOMAIN-CONTAINING PROTEIN"/>
    <property type="match status" value="1"/>
</dbReference>
<evidence type="ECO:0000313" key="2">
    <source>
        <dbReference type="EMBL" id="KAF4982129.1"/>
    </source>
</evidence>
<feature type="domain" description="DUF3669" evidence="1">
    <location>
        <begin position="83"/>
        <end position="147"/>
    </location>
</feature>
<reference evidence="2" key="1">
    <citation type="journal article" date="2020" name="BMC Genomics">
        <title>Correction to: Identification and distribution of gene clusters required for synthesis of sphingolipid metabolism inhibitors in diverse species of the filamentous fungus Fusarium.</title>
        <authorList>
            <person name="Kim H.S."/>
            <person name="Lohmar J.M."/>
            <person name="Busman M."/>
            <person name="Brown D.W."/>
            <person name="Naumann T.A."/>
            <person name="Divon H.H."/>
            <person name="Lysoe E."/>
            <person name="Uhlig S."/>
            <person name="Proctor R.H."/>
        </authorList>
    </citation>
    <scope>NUCLEOTIDE SEQUENCE</scope>
    <source>
        <strain evidence="2">NRRL 22465</strain>
    </source>
</reference>
<dbReference type="Proteomes" id="UP000635477">
    <property type="component" value="Unassembled WGS sequence"/>
</dbReference>
<reference evidence="2" key="2">
    <citation type="submission" date="2020-05" db="EMBL/GenBank/DDBJ databases">
        <authorList>
            <person name="Kim H.-S."/>
            <person name="Proctor R.H."/>
            <person name="Brown D.W."/>
        </authorList>
    </citation>
    <scope>NUCLEOTIDE SEQUENCE</scope>
    <source>
        <strain evidence="2">NRRL 22465</strain>
    </source>
</reference>
<evidence type="ECO:0000259" key="1">
    <source>
        <dbReference type="Pfam" id="PF12417"/>
    </source>
</evidence>
<gene>
    <name evidence="2" type="ORF">FZEAL_2189</name>
</gene>
<proteinExistence type="predicted"/>
<sequence>MHLNQLIDLQFEASTIASSMGSALAVMHWAAQTDARDVEFVLGSTIQPVRSLSAAEAALLPPNTWTGSPSDNLEDFLEINAAIWVLDFNQVRPITMDEDGVALAVEAYKINDPYFPKPLRDDPMAKKLWNTFATTYFEASQRILKDEARRIRVLPVRFLEEVIEMQKGRNLRGMTSEEGL</sequence>
<dbReference type="AlphaFoldDB" id="A0A8H4URD5"/>
<organism evidence="2 3">
    <name type="scientific">Fusarium zealandicum</name>
    <dbReference type="NCBI Taxonomy" id="1053134"/>
    <lineage>
        <taxon>Eukaryota</taxon>
        <taxon>Fungi</taxon>
        <taxon>Dikarya</taxon>
        <taxon>Ascomycota</taxon>
        <taxon>Pezizomycotina</taxon>
        <taxon>Sordariomycetes</taxon>
        <taxon>Hypocreomycetidae</taxon>
        <taxon>Hypocreales</taxon>
        <taxon>Nectriaceae</taxon>
        <taxon>Fusarium</taxon>
        <taxon>Fusarium staphyleae species complex</taxon>
    </lineage>
</organism>
<dbReference type="PANTHER" id="PTHR40780:SF2">
    <property type="entry name" value="DUF3669 DOMAIN-CONTAINING PROTEIN"/>
    <property type="match status" value="1"/>
</dbReference>
<accession>A0A8H4URD5</accession>
<dbReference type="OrthoDB" id="2993351at2759"/>
<comment type="caution">
    <text evidence="2">The sequence shown here is derived from an EMBL/GenBank/DDBJ whole genome shotgun (WGS) entry which is preliminary data.</text>
</comment>
<keyword evidence="3" id="KW-1185">Reference proteome</keyword>
<evidence type="ECO:0000313" key="3">
    <source>
        <dbReference type="Proteomes" id="UP000635477"/>
    </source>
</evidence>